<sequence length="79" mass="8583">MPPDGEEAGTRMSKALTLFRSGYDTAEIAYILGRSEADVYNELARLREESRAANVAVIKYHPGKDALGTPPMRAENANG</sequence>
<name>A0AAJ2ESV1_9HYPH</name>
<dbReference type="AlphaFoldDB" id="A0AAJ2ESV1"/>
<reference evidence="1" key="1">
    <citation type="submission" date="2023-08" db="EMBL/GenBank/DDBJ databases">
        <title>Functional and genomic diversity of the sorghum phyllosphere microbiome.</title>
        <authorList>
            <person name="Shade A."/>
        </authorList>
    </citation>
    <scope>NUCLEOTIDE SEQUENCE</scope>
    <source>
        <strain evidence="1">SORGH_AS_0974</strain>
    </source>
</reference>
<gene>
    <name evidence="1" type="ORF">QE369_003496</name>
</gene>
<comment type="caution">
    <text evidence="1">The sequence shown here is derived from an EMBL/GenBank/DDBJ whole genome shotgun (WGS) entry which is preliminary data.</text>
</comment>
<evidence type="ECO:0000313" key="2">
    <source>
        <dbReference type="Proteomes" id="UP001255601"/>
    </source>
</evidence>
<protein>
    <submittedName>
        <fullName evidence="1">Transposase</fullName>
    </submittedName>
</protein>
<organism evidence="1 2">
    <name type="scientific">Agrobacterium larrymoorei</name>
    <dbReference type="NCBI Taxonomy" id="160699"/>
    <lineage>
        <taxon>Bacteria</taxon>
        <taxon>Pseudomonadati</taxon>
        <taxon>Pseudomonadota</taxon>
        <taxon>Alphaproteobacteria</taxon>
        <taxon>Hyphomicrobiales</taxon>
        <taxon>Rhizobiaceae</taxon>
        <taxon>Rhizobium/Agrobacterium group</taxon>
        <taxon>Agrobacterium</taxon>
    </lineage>
</organism>
<accession>A0AAJ2ESV1</accession>
<dbReference type="Proteomes" id="UP001255601">
    <property type="component" value="Unassembled WGS sequence"/>
</dbReference>
<evidence type="ECO:0000313" key="1">
    <source>
        <dbReference type="EMBL" id="MDR6103299.1"/>
    </source>
</evidence>
<proteinExistence type="predicted"/>
<dbReference type="EMBL" id="JAVIZC010000003">
    <property type="protein sequence ID" value="MDR6103299.1"/>
    <property type="molecule type" value="Genomic_DNA"/>
</dbReference>